<dbReference type="Gene3D" id="3.30.230.130">
    <property type="entry name" value="Cullin, Chain C, Domain 2"/>
    <property type="match status" value="1"/>
</dbReference>
<dbReference type="SUPFAM" id="SSF46785">
    <property type="entry name" value="Winged helix' DNA-binding domain"/>
    <property type="match status" value="1"/>
</dbReference>
<dbReference type="GO" id="GO:0031625">
    <property type="term" value="F:ubiquitin protein ligase binding"/>
    <property type="evidence" value="ECO:0007669"/>
    <property type="project" value="InterPro"/>
</dbReference>
<dbReference type="Gene3D" id="1.10.10.10">
    <property type="entry name" value="Winged helix-like DNA-binding domain superfamily/Winged helix DNA-binding domain"/>
    <property type="match status" value="1"/>
</dbReference>
<gene>
    <name evidence="8" type="ORF">BRAN1462_LOCUS29613</name>
</gene>
<proteinExistence type="inferred from homology"/>
<dbReference type="SMART" id="SM00884">
    <property type="entry name" value="Cullin_Nedd8"/>
    <property type="match status" value="1"/>
</dbReference>
<evidence type="ECO:0000313" key="8">
    <source>
        <dbReference type="EMBL" id="CAD9574712.1"/>
    </source>
</evidence>
<dbReference type="Gene3D" id="1.20.1310.10">
    <property type="entry name" value="Cullin Repeats"/>
    <property type="match status" value="4"/>
</dbReference>
<keyword evidence="2" id="KW-1017">Isopeptide bond</keyword>
<dbReference type="PANTHER" id="PTHR11932">
    <property type="entry name" value="CULLIN"/>
    <property type="match status" value="1"/>
</dbReference>
<dbReference type="AlphaFoldDB" id="A0A6U8V1J1"/>
<dbReference type="FunFam" id="1.20.1310.10:FF:000002">
    <property type="entry name" value="cullin-3 isoform X1"/>
    <property type="match status" value="1"/>
</dbReference>
<dbReference type="FunFam" id="1.10.10.10:FF:000014">
    <property type="entry name" value="Cullin 1"/>
    <property type="match status" value="1"/>
</dbReference>
<protein>
    <recommendedName>
        <fullName evidence="7">Cullin family profile domain-containing protein</fullName>
    </recommendedName>
</protein>
<dbReference type="SUPFAM" id="SSF74788">
    <property type="entry name" value="Cullin repeat-like"/>
    <property type="match status" value="1"/>
</dbReference>
<feature type="compositionally biased region" description="Polar residues" evidence="6">
    <location>
        <begin position="1"/>
        <end position="12"/>
    </location>
</feature>
<dbReference type="InterPro" id="IPR019559">
    <property type="entry name" value="Cullin_neddylation_domain"/>
</dbReference>
<dbReference type="InterPro" id="IPR001373">
    <property type="entry name" value="Cullin_N"/>
</dbReference>
<evidence type="ECO:0000256" key="4">
    <source>
        <dbReference type="PROSITE-ProRule" id="PRU00330"/>
    </source>
</evidence>
<comment type="similarity">
    <text evidence="1 4 5">Belongs to the cullin family.</text>
</comment>
<dbReference type="PROSITE" id="PS01256">
    <property type="entry name" value="CULLIN_1"/>
    <property type="match status" value="1"/>
</dbReference>
<evidence type="ECO:0000259" key="7">
    <source>
        <dbReference type="PROSITE" id="PS50069"/>
    </source>
</evidence>
<dbReference type="FunFam" id="1.20.1310.10:FF:000001">
    <property type="entry name" value="Cullin 3"/>
    <property type="match status" value="1"/>
</dbReference>
<dbReference type="InterPro" id="IPR059120">
    <property type="entry name" value="Cullin-like_AB"/>
</dbReference>
<dbReference type="Pfam" id="PF26557">
    <property type="entry name" value="Cullin_AB"/>
    <property type="match status" value="1"/>
</dbReference>
<dbReference type="SMART" id="SM00182">
    <property type="entry name" value="CULLIN"/>
    <property type="match status" value="1"/>
</dbReference>
<dbReference type="GO" id="GO:0006511">
    <property type="term" value="P:ubiquitin-dependent protein catabolic process"/>
    <property type="evidence" value="ECO:0007669"/>
    <property type="project" value="InterPro"/>
</dbReference>
<reference evidence="8" key="1">
    <citation type="submission" date="2021-01" db="EMBL/GenBank/DDBJ databases">
        <authorList>
            <person name="Corre E."/>
            <person name="Pelletier E."/>
            <person name="Niang G."/>
            <person name="Scheremetjew M."/>
            <person name="Finn R."/>
            <person name="Kale V."/>
            <person name="Holt S."/>
            <person name="Cochrane G."/>
            <person name="Meng A."/>
            <person name="Brown T."/>
            <person name="Cohen L."/>
        </authorList>
    </citation>
    <scope>NUCLEOTIDE SEQUENCE</scope>
    <source>
        <strain evidence="8">RCC3387</strain>
    </source>
</reference>
<dbReference type="Pfam" id="PF10557">
    <property type="entry name" value="Cullin_Nedd8"/>
    <property type="match status" value="1"/>
</dbReference>
<dbReference type="InterPro" id="IPR016159">
    <property type="entry name" value="Cullin_repeat-like_dom_sf"/>
</dbReference>
<dbReference type="FunFam" id="1.20.1310.10:FF:000006">
    <property type="entry name" value="Cullin 3"/>
    <property type="match status" value="1"/>
</dbReference>
<feature type="region of interest" description="Disordered" evidence="6">
    <location>
        <begin position="1"/>
        <end position="24"/>
    </location>
</feature>
<dbReference type="SUPFAM" id="SSF75632">
    <property type="entry name" value="Cullin homology domain"/>
    <property type="match status" value="1"/>
</dbReference>
<feature type="region of interest" description="Disordered" evidence="6">
    <location>
        <begin position="676"/>
        <end position="699"/>
    </location>
</feature>
<evidence type="ECO:0000256" key="6">
    <source>
        <dbReference type="SAM" id="MobiDB-lite"/>
    </source>
</evidence>
<dbReference type="InterPro" id="IPR036317">
    <property type="entry name" value="Cullin_homology_sf"/>
</dbReference>
<dbReference type="InterPro" id="IPR036390">
    <property type="entry name" value="WH_DNA-bd_sf"/>
</dbReference>
<name>A0A6U8V1J1_9DINO</name>
<accession>A0A6U8V1J1</accession>
<sequence length="773" mass="89500">MLNNAKKTSSGIRQFRSGDPMDEKESNKTWECLKNAIHQIHQHNASSLSFEELYRNAYNLVLHKYGELLYNGVQGVVTEHLKDVAQSCVDCPDDRLLEELKRQWDDHKTTMVMIRDILMYMDRNFVSQYKKVPVYEMGLMIFRENVSGHLRVRTRLLTLMLNNIAAERRGEQVDRILLKHTVNMLVELGVQGKSVYRECFEDQFLDHTRKFYQDESVQYISQNACSDYLKKAEMRIKEEKSRVENYLHESTMEKIQELCDEEWVLAHYKTLIHMENSGCSWMFEHDKVQDLERMYRLFSRVPQTLKEVQRVMMECICESGRDILNDPEKVKDPVSFIQAILTLKHKYDQFVKESFKESKDFQLALKQALESFLNKDTRTAQYLSLYVDDMFRKGLKSMSTDSEQDVKLEEVVTVFRFLQDKDVFENFYKQHLARRLLTGRTVSDEAEKNMISKLKSECGHQYTSKLEGMFSDMKLSEDLMKYYKATFQGSAASSQRARAAGSAAGGATSGIELKVSVLTSGFWPGPPGQACELPPEIQDCCNRYETFYLAKHTGRRLTWQPNHGAADIKANMGRSRHELNVSTYQMCILMLFNNHQNLSWQDIVMQTNIPVDELKRHLMSLYVNPKAKILVKLGGSDKDKSKEPQDGDAFQVNSMFECKLFRVKVPLVVQRSGQDGLGAGGKEAGEGPSASAGSDLPASVEEDRKHLVEAVIVRIMKSRKHLEHNQLVMEVTRHLTSRFQPSPTLIKQRIEKLIEREYLERSQQDRRIYNYLA</sequence>
<evidence type="ECO:0000256" key="3">
    <source>
        <dbReference type="ARBA" id="ARBA00022843"/>
    </source>
</evidence>
<organism evidence="8">
    <name type="scientific">Zooxanthella nutricula</name>
    <dbReference type="NCBI Taxonomy" id="1333877"/>
    <lineage>
        <taxon>Eukaryota</taxon>
        <taxon>Sar</taxon>
        <taxon>Alveolata</taxon>
        <taxon>Dinophyceae</taxon>
        <taxon>Peridiniales</taxon>
        <taxon>Peridiniales incertae sedis</taxon>
        <taxon>Zooxanthella</taxon>
    </lineage>
</organism>
<evidence type="ECO:0000256" key="2">
    <source>
        <dbReference type="ARBA" id="ARBA00022499"/>
    </source>
</evidence>
<keyword evidence="3" id="KW-0832">Ubl conjugation</keyword>
<dbReference type="InterPro" id="IPR016158">
    <property type="entry name" value="Cullin_homology"/>
</dbReference>
<dbReference type="GO" id="GO:0031461">
    <property type="term" value="C:cullin-RING ubiquitin ligase complex"/>
    <property type="evidence" value="ECO:0007669"/>
    <property type="project" value="InterPro"/>
</dbReference>
<dbReference type="InterPro" id="IPR045093">
    <property type="entry name" value="Cullin"/>
</dbReference>
<evidence type="ECO:0000256" key="5">
    <source>
        <dbReference type="RuleBase" id="RU003829"/>
    </source>
</evidence>
<dbReference type="PROSITE" id="PS50069">
    <property type="entry name" value="CULLIN_2"/>
    <property type="match status" value="1"/>
</dbReference>
<evidence type="ECO:0000256" key="1">
    <source>
        <dbReference type="ARBA" id="ARBA00006019"/>
    </source>
</evidence>
<feature type="domain" description="Cullin family profile" evidence="7">
    <location>
        <begin position="378"/>
        <end position="622"/>
    </location>
</feature>
<dbReference type="InterPro" id="IPR036388">
    <property type="entry name" value="WH-like_DNA-bd_sf"/>
</dbReference>
<dbReference type="EMBL" id="HBGW01046531">
    <property type="protein sequence ID" value="CAD9574712.1"/>
    <property type="molecule type" value="Transcribed_RNA"/>
</dbReference>
<dbReference type="InterPro" id="IPR016157">
    <property type="entry name" value="Cullin_CS"/>
</dbReference>
<dbReference type="Pfam" id="PF00888">
    <property type="entry name" value="Cullin"/>
    <property type="match status" value="1"/>
</dbReference>